<evidence type="ECO:0000313" key="4">
    <source>
        <dbReference type="Proteomes" id="UP000198949"/>
    </source>
</evidence>
<keyword evidence="4" id="KW-1185">Reference proteome</keyword>
<dbReference type="InterPro" id="IPR050266">
    <property type="entry name" value="AB_hydrolase_sf"/>
</dbReference>
<protein>
    <submittedName>
        <fullName evidence="3">Alpha/beta hydrolase fold</fullName>
    </submittedName>
</protein>
<dbReference type="SUPFAM" id="SSF53474">
    <property type="entry name" value="alpha/beta-Hydrolases"/>
    <property type="match status" value="1"/>
</dbReference>
<dbReference type="PANTHER" id="PTHR43798:SF31">
    <property type="entry name" value="AB HYDROLASE SUPERFAMILY PROTEIN YCLE"/>
    <property type="match status" value="1"/>
</dbReference>
<organism evidence="3 4">
    <name type="scientific">Glycomyces harbinensis</name>
    <dbReference type="NCBI Taxonomy" id="58114"/>
    <lineage>
        <taxon>Bacteria</taxon>
        <taxon>Bacillati</taxon>
        <taxon>Actinomycetota</taxon>
        <taxon>Actinomycetes</taxon>
        <taxon>Glycomycetales</taxon>
        <taxon>Glycomycetaceae</taxon>
        <taxon>Glycomyces</taxon>
    </lineage>
</organism>
<reference evidence="4" key="1">
    <citation type="submission" date="2016-10" db="EMBL/GenBank/DDBJ databases">
        <authorList>
            <person name="Varghese N."/>
            <person name="Submissions S."/>
        </authorList>
    </citation>
    <scope>NUCLEOTIDE SEQUENCE [LARGE SCALE GENOMIC DNA]</scope>
    <source>
        <strain evidence="4">CGMCC 4.3516</strain>
    </source>
</reference>
<keyword evidence="1 3" id="KW-0378">Hydrolase</keyword>
<dbReference type="InterPro" id="IPR000073">
    <property type="entry name" value="AB_hydrolase_1"/>
</dbReference>
<dbReference type="Proteomes" id="UP000198949">
    <property type="component" value="Unassembled WGS sequence"/>
</dbReference>
<sequence>MVPFEDTALAVHDTGGTGRPVVYLNGSYANHKHWRHVIDDLGPAWRHITFDERARGASHQSADYSFDACLRDIDAVLEARSVERPLLVGWSYGAVLAIHWAARHPDRAVGVVPVDGAYPWGLTGEENREYIRRTFHRMRLALPLARPLGMAARMSAAQHAEINIELNETVAGIAPVYDKVACPVRFIVASGGNTGGSAESMEAMRATLDPVLAAHPNVQVSAKVASNHEKVLRHDSGAVAGAVREIGAILDQEDH</sequence>
<dbReference type="EMBL" id="FNAD01000020">
    <property type="protein sequence ID" value="SDE41346.1"/>
    <property type="molecule type" value="Genomic_DNA"/>
</dbReference>
<dbReference type="GO" id="GO:0016020">
    <property type="term" value="C:membrane"/>
    <property type="evidence" value="ECO:0007669"/>
    <property type="project" value="TreeGrafter"/>
</dbReference>
<accession>A0A1G7CRQ8</accession>
<evidence type="ECO:0000313" key="3">
    <source>
        <dbReference type="EMBL" id="SDE41346.1"/>
    </source>
</evidence>
<dbReference type="InterPro" id="IPR029058">
    <property type="entry name" value="AB_hydrolase_fold"/>
</dbReference>
<proteinExistence type="predicted"/>
<evidence type="ECO:0000256" key="1">
    <source>
        <dbReference type="ARBA" id="ARBA00022801"/>
    </source>
</evidence>
<dbReference type="Pfam" id="PF00561">
    <property type="entry name" value="Abhydrolase_1"/>
    <property type="match status" value="1"/>
</dbReference>
<gene>
    <name evidence="3" type="ORF">SAMN05216270_120111</name>
</gene>
<feature type="domain" description="AB hydrolase-1" evidence="2">
    <location>
        <begin position="20"/>
        <end position="157"/>
    </location>
</feature>
<name>A0A1G7CRQ8_9ACTN</name>
<dbReference type="STRING" id="58114.SAMN05216270_120111"/>
<dbReference type="GO" id="GO:0016787">
    <property type="term" value="F:hydrolase activity"/>
    <property type="evidence" value="ECO:0007669"/>
    <property type="project" value="UniProtKB-KW"/>
</dbReference>
<dbReference type="Gene3D" id="3.40.50.1820">
    <property type="entry name" value="alpha/beta hydrolase"/>
    <property type="match status" value="1"/>
</dbReference>
<dbReference type="PANTHER" id="PTHR43798">
    <property type="entry name" value="MONOACYLGLYCEROL LIPASE"/>
    <property type="match status" value="1"/>
</dbReference>
<evidence type="ECO:0000259" key="2">
    <source>
        <dbReference type="Pfam" id="PF00561"/>
    </source>
</evidence>
<dbReference type="AlphaFoldDB" id="A0A1G7CRQ8"/>